<accession>A0A4Q2A837</accession>
<evidence type="ECO:0000313" key="5">
    <source>
        <dbReference type="EMBL" id="RXV65348.1"/>
    </source>
</evidence>
<dbReference type="InterPro" id="IPR009006">
    <property type="entry name" value="Ala_racemase/Decarboxylase_C"/>
</dbReference>
<dbReference type="InterPro" id="IPR000183">
    <property type="entry name" value="Orn/DAP/Arg_de-COase"/>
</dbReference>
<organism evidence="5 6">
    <name type="scientific">Burkholderia stabilis</name>
    <dbReference type="NCBI Taxonomy" id="95485"/>
    <lineage>
        <taxon>Bacteria</taxon>
        <taxon>Pseudomonadati</taxon>
        <taxon>Pseudomonadota</taxon>
        <taxon>Betaproteobacteria</taxon>
        <taxon>Burkholderiales</taxon>
        <taxon>Burkholderiaceae</taxon>
        <taxon>Burkholderia</taxon>
        <taxon>Burkholderia cepacia complex</taxon>
    </lineage>
</organism>
<dbReference type="GO" id="GO:0009089">
    <property type="term" value="P:lysine biosynthetic process via diaminopimelate"/>
    <property type="evidence" value="ECO:0007669"/>
    <property type="project" value="TreeGrafter"/>
</dbReference>
<reference evidence="5 6" key="1">
    <citation type="submission" date="2018-08" db="EMBL/GenBank/DDBJ databases">
        <title>Mountain-cultivated ginseng endophyte, Burkholderia stabilis and its activity against ginseng root rot disease.</title>
        <authorList>
            <person name="Tapan Kumar M."/>
            <person name="Bae H."/>
            <person name="Shanmugam G."/>
            <person name="Jeon J."/>
        </authorList>
    </citation>
    <scope>NUCLEOTIDE SEQUENCE [LARGE SCALE GENOMIC DNA]</scope>
    <source>
        <strain evidence="5 6">EB159</strain>
    </source>
</reference>
<dbReference type="CDD" id="cd06839">
    <property type="entry name" value="PLPDE_III_Btrk_like"/>
    <property type="match status" value="1"/>
</dbReference>
<dbReference type="NCBIfam" id="TIGR03099">
    <property type="entry name" value="dCO2ase_PEP1"/>
    <property type="match status" value="1"/>
</dbReference>
<dbReference type="EMBL" id="QWEX01000003">
    <property type="protein sequence ID" value="RXV65348.1"/>
    <property type="molecule type" value="Genomic_DNA"/>
</dbReference>
<feature type="domain" description="Orn/DAP/Arg decarboxylase 2 N-terminal" evidence="4">
    <location>
        <begin position="38"/>
        <end position="284"/>
    </location>
</feature>
<dbReference type="OrthoDB" id="9802147at2"/>
<dbReference type="PANTHER" id="PTHR43727:SF2">
    <property type="entry name" value="GROUP IV DECARBOXYLASE"/>
    <property type="match status" value="1"/>
</dbReference>
<dbReference type="RefSeq" id="WP_129517791.1">
    <property type="nucleotide sequence ID" value="NZ_QWEX01000003.1"/>
</dbReference>
<dbReference type="InterPro" id="IPR029066">
    <property type="entry name" value="PLP-binding_barrel"/>
</dbReference>
<dbReference type="GO" id="GO:0008836">
    <property type="term" value="F:diaminopimelate decarboxylase activity"/>
    <property type="evidence" value="ECO:0007669"/>
    <property type="project" value="TreeGrafter"/>
</dbReference>
<dbReference type="SUPFAM" id="SSF51419">
    <property type="entry name" value="PLP-binding barrel"/>
    <property type="match status" value="1"/>
</dbReference>
<dbReference type="Gene3D" id="2.40.37.10">
    <property type="entry name" value="Lyase, Ornithine Decarboxylase, Chain A, domain 1"/>
    <property type="match status" value="1"/>
</dbReference>
<dbReference type="PRINTS" id="PR01182">
    <property type="entry name" value="ORNDCRBXLASE"/>
</dbReference>
<dbReference type="GO" id="GO:0006596">
    <property type="term" value="P:polyamine biosynthetic process"/>
    <property type="evidence" value="ECO:0007669"/>
    <property type="project" value="InterPro"/>
</dbReference>
<keyword evidence="2 3" id="KW-0663">Pyridoxal phosphate</keyword>
<dbReference type="Gene3D" id="3.20.20.10">
    <property type="entry name" value="Alanine racemase"/>
    <property type="match status" value="1"/>
</dbReference>
<sequence length="402" mass="43745">MNALFGEREGILTVGGVEINRLADRAGRTPFFAYDRATLDERVCTLRDTLPAGIDLHYSIKANPMPAVVHHLAPQMDGFDVASANEMELALNAGMPAELIGFAGPGKSRDDLRRAVASGVNIHLESITQLHLVTALGWELGVQPKVAIRVNPDFHVDHSGMRMGGGATPFGLDAEQVPELLRELNAREVTLAGFHIFWGSQCLHAPTVIDAQRKSADLVVRLAAGLSLAPQYVNFGGGFGIPYFAGETPLDLAAVTDAMHDWLDVFRGRLPDTRAILEFGRYLVGEAGIYVCRVIDRKVSRYRTFLITDGGLHHHLAASGNFGQILRRNFPVAIGNRQTQVPTERCHIVGCLCTPLDRIADDVLLPEARIGDFVVVFQSGAYGRSASPRDFLGHPDAIEMLV</sequence>
<dbReference type="InterPro" id="IPR002433">
    <property type="entry name" value="Orn_de-COase"/>
</dbReference>
<dbReference type="AlphaFoldDB" id="A0A4Q2A837"/>
<evidence type="ECO:0000259" key="4">
    <source>
        <dbReference type="Pfam" id="PF02784"/>
    </source>
</evidence>
<dbReference type="InterPro" id="IPR022644">
    <property type="entry name" value="De-COase2_N"/>
</dbReference>
<evidence type="ECO:0000256" key="2">
    <source>
        <dbReference type="ARBA" id="ARBA00022898"/>
    </source>
</evidence>
<feature type="modified residue" description="N6-(pyridoxal phosphate)lysine" evidence="3">
    <location>
        <position position="61"/>
    </location>
</feature>
<evidence type="ECO:0000313" key="6">
    <source>
        <dbReference type="Proteomes" id="UP000289650"/>
    </source>
</evidence>
<dbReference type="PRINTS" id="PR01179">
    <property type="entry name" value="ODADCRBXLASE"/>
</dbReference>
<proteinExistence type="predicted"/>
<feature type="active site" description="Proton donor" evidence="3">
    <location>
        <position position="353"/>
    </location>
</feature>
<dbReference type="PANTHER" id="PTHR43727">
    <property type="entry name" value="DIAMINOPIMELATE DECARBOXYLASE"/>
    <property type="match status" value="1"/>
</dbReference>
<comment type="cofactor">
    <cofactor evidence="1 3">
        <name>pyridoxal 5'-phosphate</name>
        <dbReference type="ChEBI" id="CHEBI:597326"/>
    </cofactor>
</comment>
<dbReference type="Proteomes" id="UP000289650">
    <property type="component" value="Unassembled WGS sequence"/>
</dbReference>
<protein>
    <submittedName>
        <fullName evidence="5">Pyridoxal-dependent decarboxylase, exosortase A system-associated</fullName>
    </submittedName>
</protein>
<evidence type="ECO:0000256" key="3">
    <source>
        <dbReference type="PIRSR" id="PIRSR600183-50"/>
    </source>
</evidence>
<name>A0A4Q2A837_9BURK</name>
<dbReference type="InterPro" id="IPR017530">
    <property type="entry name" value="DCO2ase_PEP1"/>
</dbReference>
<gene>
    <name evidence="5" type="ORF">D1006_35250</name>
</gene>
<dbReference type="SUPFAM" id="SSF50621">
    <property type="entry name" value="Alanine racemase C-terminal domain-like"/>
    <property type="match status" value="1"/>
</dbReference>
<dbReference type="Pfam" id="PF02784">
    <property type="entry name" value="Orn_Arg_deC_N"/>
    <property type="match status" value="1"/>
</dbReference>
<comment type="caution">
    <text evidence="5">The sequence shown here is derived from an EMBL/GenBank/DDBJ whole genome shotgun (WGS) entry which is preliminary data.</text>
</comment>
<evidence type="ECO:0000256" key="1">
    <source>
        <dbReference type="ARBA" id="ARBA00001933"/>
    </source>
</evidence>